<feature type="region of interest" description="Disordered" evidence="1">
    <location>
        <begin position="1"/>
        <end position="39"/>
    </location>
</feature>
<organism evidence="2 3">
    <name type="scientific">Cutaneotrichosporon spelunceum</name>
    <dbReference type="NCBI Taxonomy" id="1672016"/>
    <lineage>
        <taxon>Eukaryota</taxon>
        <taxon>Fungi</taxon>
        <taxon>Dikarya</taxon>
        <taxon>Basidiomycota</taxon>
        <taxon>Agaricomycotina</taxon>
        <taxon>Tremellomycetes</taxon>
        <taxon>Trichosporonales</taxon>
        <taxon>Trichosporonaceae</taxon>
        <taxon>Cutaneotrichosporon</taxon>
    </lineage>
</organism>
<evidence type="ECO:0000256" key="1">
    <source>
        <dbReference type="SAM" id="MobiDB-lite"/>
    </source>
</evidence>
<feature type="compositionally biased region" description="Low complexity" evidence="1">
    <location>
        <begin position="360"/>
        <end position="376"/>
    </location>
</feature>
<name>A0AAD3TZW0_9TREE</name>
<feature type="compositionally biased region" description="Polar residues" evidence="1">
    <location>
        <begin position="8"/>
        <end position="20"/>
    </location>
</feature>
<feature type="region of interest" description="Disordered" evidence="1">
    <location>
        <begin position="401"/>
        <end position="450"/>
    </location>
</feature>
<dbReference type="AlphaFoldDB" id="A0AAD3TZW0"/>
<feature type="compositionally biased region" description="Low complexity" evidence="1">
    <location>
        <begin position="433"/>
        <end position="448"/>
    </location>
</feature>
<reference evidence="2" key="2">
    <citation type="submission" date="2023-06" db="EMBL/GenBank/DDBJ databases">
        <authorList>
            <person name="Kobayashi Y."/>
            <person name="Kayamori A."/>
            <person name="Aoki K."/>
            <person name="Shiwa Y."/>
            <person name="Fujita N."/>
            <person name="Sugita T."/>
            <person name="Iwasaki W."/>
            <person name="Tanaka N."/>
            <person name="Takashima M."/>
        </authorList>
    </citation>
    <scope>NUCLEOTIDE SEQUENCE</scope>
    <source>
        <strain evidence="2">HIS016</strain>
    </source>
</reference>
<evidence type="ECO:0000313" key="3">
    <source>
        <dbReference type="Proteomes" id="UP001222932"/>
    </source>
</evidence>
<proteinExistence type="predicted"/>
<feature type="compositionally biased region" description="Pro residues" evidence="1">
    <location>
        <begin position="406"/>
        <end position="432"/>
    </location>
</feature>
<dbReference type="Proteomes" id="UP001222932">
    <property type="component" value="Unassembled WGS sequence"/>
</dbReference>
<feature type="compositionally biased region" description="Low complexity" evidence="1">
    <location>
        <begin position="25"/>
        <end position="35"/>
    </location>
</feature>
<evidence type="ECO:0000313" key="2">
    <source>
        <dbReference type="EMBL" id="GMK59626.1"/>
    </source>
</evidence>
<feature type="region of interest" description="Disordered" evidence="1">
    <location>
        <begin position="360"/>
        <end position="385"/>
    </location>
</feature>
<dbReference type="EMBL" id="BTCM01000008">
    <property type="protein sequence ID" value="GMK59626.1"/>
    <property type="molecule type" value="Genomic_DNA"/>
</dbReference>
<sequence>MFPRKSTDTGLSFHTASSVPKRNRTQSATATSATAVSGRIRTTSTTTSYFQKDAPTPADLAARLEALKESGVRRLPLTRLCSSTELLRLRPALRSHLTDLAYLSDCAAYQYPRAANGRDLALVLRASAVLRALDGGSTASLSWHMAQMFSVVLPPTATCTIYDSPPTHLHGLGLEIAPPAPNLGLGMRVEFLSPHQFATPVPIPADNGDMATARAAIRSYTAARGVLPTVWEGAYFPWLLTHVLPPTASFAEGETGALASLRVASRLTTRLYAAARRNHHHTPIPVVMSRCYALVAIGHVWTLYAGVLEGDLMVSEIATVNAADPEGLMAALSLVRTIAGEAEERRAVLENWLWCLEPPASSPLSTSSSGSLPVTPDSAAGEQYGNLRPVPLVPLQEKAFENPRCAPTPSPPNTKFLLPPPRPPPRRIPVPPSNVSSSPPTSPTSTRRMGIAISPSLPVAIGKGRSPVLDVGAWRQAVRRSSAQSARPSGLHRLNRSVS</sequence>
<reference evidence="2" key="1">
    <citation type="journal article" date="2023" name="BMC Genomics">
        <title>Chromosome-level genome assemblies of Cutaneotrichosporon spp. (Trichosporonales, Basidiomycota) reveal imbalanced evolution between nucleotide sequences and chromosome synteny.</title>
        <authorList>
            <person name="Kobayashi Y."/>
            <person name="Kayamori A."/>
            <person name="Aoki K."/>
            <person name="Shiwa Y."/>
            <person name="Matsutani M."/>
            <person name="Fujita N."/>
            <person name="Sugita T."/>
            <person name="Iwasaki W."/>
            <person name="Tanaka N."/>
            <person name="Takashima M."/>
        </authorList>
    </citation>
    <scope>NUCLEOTIDE SEQUENCE</scope>
    <source>
        <strain evidence="2">HIS016</strain>
    </source>
</reference>
<comment type="caution">
    <text evidence="2">The sequence shown here is derived from an EMBL/GenBank/DDBJ whole genome shotgun (WGS) entry which is preliminary data.</text>
</comment>
<protein>
    <submittedName>
        <fullName evidence="2">Uncharacterized protein</fullName>
    </submittedName>
</protein>
<gene>
    <name evidence="2" type="ORF">CspeluHIS016_0802320</name>
</gene>
<keyword evidence="3" id="KW-1185">Reference proteome</keyword>
<accession>A0AAD3TZW0</accession>
<feature type="region of interest" description="Disordered" evidence="1">
    <location>
        <begin position="479"/>
        <end position="499"/>
    </location>
</feature>